<reference key="1">
    <citation type="submission" date="2010-09" db="EMBL/GenBank/DDBJ databases">
        <title>Complete sequence of Caldicellulosiruptor owensensis OL.</title>
        <authorList>
            <consortium name="US DOE Joint Genome Institute"/>
            <person name="Lucas S."/>
            <person name="Copeland A."/>
            <person name="Lapidus A."/>
            <person name="Cheng J.-F."/>
            <person name="Bruce D."/>
            <person name="Goodwin L."/>
            <person name="Pitluck S."/>
            <person name="Davenport K."/>
            <person name="Detter J.C."/>
            <person name="Han C."/>
            <person name="Tapia R."/>
            <person name="Land M."/>
            <person name="Hauser L."/>
            <person name="Chang Y.-J."/>
            <person name="Jeffries C."/>
            <person name="Kyrpides N."/>
            <person name="Ivanova N."/>
            <person name="Mikhailova N."/>
            <person name="Blumer-Schuette S.E."/>
            <person name="Kelly R.M."/>
            <person name="Woyke T."/>
        </authorList>
    </citation>
    <scope>NUCLEOTIDE SEQUENCE</scope>
    <source>
        <strain>OL</strain>
    </source>
</reference>
<dbReference type="STRING" id="632518.Calow_1315"/>
<reference evidence="1 2" key="2">
    <citation type="journal article" date="2011" name="J. Bacteriol.">
        <title>Complete genome sequences for the anaerobic, extremely thermophilic plant biomass-degrading bacteria Caldicellulosiruptor hydrothermalis, Caldicellulosiruptor kristjanssonii, Caldicellulosiruptor kronotskyensis, Caldicellulosiruptor owensenis, and Caldicellulosiruptor lactoaceticus.</title>
        <authorList>
            <person name="Blumer-Schuette S.E."/>
            <person name="Ozdemir I."/>
            <person name="Mistry D."/>
            <person name="Lucas S."/>
            <person name="Lapidus A."/>
            <person name="Cheng J.F."/>
            <person name="Goodwin L.A."/>
            <person name="Pitluck S."/>
            <person name="Land M.L."/>
            <person name="Hauser L.J."/>
            <person name="Woyke T."/>
            <person name="Mikhailova N."/>
            <person name="Pati A."/>
            <person name="Kyrpides N.C."/>
            <person name="Ivanova N."/>
            <person name="Detter J.C."/>
            <person name="Walston-Davenport K."/>
            <person name="Han S."/>
            <person name="Adams M.W."/>
            <person name="Kelly R.M."/>
        </authorList>
    </citation>
    <scope>NUCLEOTIDE SEQUENCE [LARGE SCALE GENOMIC DNA]</scope>
    <source>
        <strain evidence="2">ATCC 700167 / DSM 13100 / OL</strain>
    </source>
</reference>
<dbReference type="HOGENOM" id="CLU_163199_0_0_9"/>
<dbReference type="Proteomes" id="UP000006889">
    <property type="component" value="Chromosome"/>
</dbReference>
<dbReference type="EMBL" id="CP002216">
    <property type="protein sequence ID" value="ADQ04873.1"/>
    <property type="molecule type" value="Genomic_DNA"/>
</dbReference>
<gene>
    <name evidence="1" type="ordered locus">Calow_1315</name>
</gene>
<evidence type="ECO:0000313" key="1">
    <source>
        <dbReference type="EMBL" id="ADQ04873.1"/>
    </source>
</evidence>
<proteinExistence type="predicted"/>
<dbReference type="KEGG" id="cow:Calow_1315"/>
<protein>
    <submittedName>
        <fullName evidence="1">Uncharacterized protein</fullName>
    </submittedName>
</protein>
<accession>E4Q255</accession>
<keyword evidence="2" id="KW-1185">Reference proteome</keyword>
<sequence>MVKLLSLKYNGVNLKEAYLKEICSKEEKEGKILREIVRKNVKKIKKQIEETRGNEPILARGKVDLTFRVLKGLSTGDFLKCSRILIKNFPTNS</sequence>
<name>E4Q255_CALOW</name>
<organism evidence="1 2">
    <name type="scientific">Caldicellulosiruptor owensensis (strain ATCC 700167 / DSM 13100 / OL)</name>
    <dbReference type="NCBI Taxonomy" id="632518"/>
    <lineage>
        <taxon>Bacteria</taxon>
        <taxon>Bacillati</taxon>
        <taxon>Bacillota</taxon>
        <taxon>Bacillota incertae sedis</taxon>
        <taxon>Caldicellulosiruptorales</taxon>
        <taxon>Caldicellulosiruptoraceae</taxon>
        <taxon>Caldicellulosiruptor</taxon>
    </lineage>
</organism>
<dbReference type="AlphaFoldDB" id="E4Q255"/>
<evidence type="ECO:0000313" key="2">
    <source>
        <dbReference type="Proteomes" id="UP000006889"/>
    </source>
</evidence>